<evidence type="ECO:0008006" key="4">
    <source>
        <dbReference type="Google" id="ProtNLM"/>
    </source>
</evidence>
<dbReference type="Gene3D" id="2.60.40.1120">
    <property type="entry name" value="Carboxypeptidase-like, regulatory domain"/>
    <property type="match status" value="1"/>
</dbReference>
<sequence length="124" mass="13367">MMKKLILLLCLALVSCDFNDGSNDDDLVCTAQFVYGLVVTVKDASTGEDLEGVTITAIDGEYEETLMESGPGPVVYLGAGERPGNYTLTIQKEGFQTIVSTFINVTADVCHVVPQELSFNLQPN</sequence>
<accession>A0A6P0UU92</accession>
<keyword evidence="1" id="KW-0732">Signal</keyword>
<dbReference type="AlphaFoldDB" id="A0A6P0UU92"/>
<evidence type="ECO:0000313" key="2">
    <source>
        <dbReference type="EMBL" id="NER14383.1"/>
    </source>
</evidence>
<feature type="signal peptide" evidence="1">
    <location>
        <begin position="1"/>
        <end position="20"/>
    </location>
</feature>
<dbReference type="PROSITE" id="PS51257">
    <property type="entry name" value="PROKAR_LIPOPROTEIN"/>
    <property type="match status" value="1"/>
</dbReference>
<protein>
    <recommendedName>
        <fullName evidence="4">Carboxypeptidase regulatory-like domain-containing protein</fullName>
    </recommendedName>
</protein>
<keyword evidence="3" id="KW-1185">Reference proteome</keyword>
<comment type="caution">
    <text evidence="2">The sequence shown here is derived from an EMBL/GenBank/DDBJ whole genome shotgun (WGS) entry which is preliminary data.</text>
</comment>
<evidence type="ECO:0000313" key="3">
    <source>
        <dbReference type="Proteomes" id="UP000468581"/>
    </source>
</evidence>
<reference evidence="2 3" key="1">
    <citation type="submission" date="2020-01" db="EMBL/GenBank/DDBJ databases">
        <title>Leptobacterium flavescens.</title>
        <authorList>
            <person name="Wang G."/>
        </authorList>
    </citation>
    <scope>NUCLEOTIDE SEQUENCE [LARGE SCALE GENOMIC DNA]</scope>
    <source>
        <strain evidence="2 3">KCTC 22160</strain>
    </source>
</reference>
<proteinExistence type="predicted"/>
<dbReference type="EMBL" id="JAABOO010000003">
    <property type="protein sequence ID" value="NER14383.1"/>
    <property type="molecule type" value="Genomic_DNA"/>
</dbReference>
<name>A0A6P0UU92_9FLAO</name>
<organism evidence="2 3">
    <name type="scientific">Leptobacterium flavescens</name>
    <dbReference type="NCBI Taxonomy" id="472055"/>
    <lineage>
        <taxon>Bacteria</taxon>
        <taxon>Pseudomonadati</taxon>
        <taxon>Bacteroidota</taxon>
        <taxon>Flavobacteriia</taxon>
        <taxon>Flavobacteriales</taxon>
        <taxon>Flavobacteriaceae</taxon>
        <taxon>Leptobacterium</taxon>
    </lineage>
</organism>
<dbReference type="Proteomes" id="UP000468581">
    <property type="component" value="Unassembled WGS sequence"/>
</dbReference>
<gene>
    <name evidence="2" type="ORF">GWK08_13095</name>
</gene>
<feature type="chain" id="PRO_5026874935" description="Carboxypeptidase regulatory-like domain-containing protein" evidence="1">
    <location>
        <begin position="21"/>
        <end position="124"/>
    </location>
</feature>
<evidence type="ECO:0000256" key="1">
    <source>
        <dbReference type="SAM" id="SignalP"/>
    </source>
</evidence>